<dbReference type="RefSeq" id="XP_001219614.1">
    <property type="nucleotide sequence ID" value="XM_001219613.1"/>
</dbReference>
<proteinExistence type="predicted"/>
<name>Q2HHB1_CHAGB</name>
<dbReference type="InParanoid" id="Q2HHB1"/>
<dbReference type="GeneID" id="4387158"/>
<organism evidence="1 2">
    <name type="scientific">Chaetomium globosum (strain ATCC 6205 / CBS 148.51 / DSM 1962 / NBRC 6347 / NRRL 1970)</name>
    <name type="common">Soil fungus</name>
    <dbReference type="NCBI Taxonomy" id="306901"/>
    <lineage>
        <taxon>Eukaryota</taxon>
        <taxon>Fungi</taxon>
        <taxon>Dikarya</taxon>
        <taxon>Ascomycota</taxon>
        <taxon>Pezizomycotina</taxon>
        <taxon>Sordariomycetes</taxon>
        <taxon>Sordariomycetidae</taxon>
        <taxon>Sordariales</taxon>
        <taxon>Chaetomiaceae</taxon>
        <taxon>Chaetomium</taxon>
    </lineage>
</organism>
<dbReference type="EMBL" id="CH408029">
    <property type="protein sequence ID" value="EAQ92158.1"/>
    <property type="molecule type" value="Genomic_DNA"/>
</dbReference>
<keyword evidence="2" id="KW-1185">Reference proteome</keyword>
<accession>Q2HHB1</accession>
<dbReference type="AlphaFoldDB" id="Q2HHB1"/>
<dbReference type="HOGENOM" id="CLU_2291359_0_0_1"/>
<gene>
    <name evidence="1" type="ORF">CHGG_00393</name>
</gene>
<protein>
    <submittedName>
        <fullName evidence="1">Uncharacterized protein</fullName>
    </submittedName>
</protein>
<evidence type="ECO:0000313" key="1">
    <source>
        <dbReference type="EMBL" id="EAQ92158.1"/>
    </source>
</evidence>
<dbReference type="Proteomes" id="UP000001056">
    <property type="component" value="Unassembled WGS sequence"/>
</dbReference>
<sequence>MLPAGRRFVIGAGWYGGVQRLMEHPLVVDTPTACCGMGRDGGEGPAGRLRLPILRALTTNTAFEWTQDLAGTGPVPPVCEIFCQTLAIRLRPVVEDWASTR</sequence>
<dbReference type="VEuPathDB" id="FungiDB:CHGG_00393"/>
<reference evidence="2" key="1">
    <citation type="journal article" date="2015" name="Genome Announc.">
        <title>Draft genome sequence of the cellulolytic fungus Chaetomium globosum.</title>
        <authorList>
            <person name="Cuomo C.A."/>
            <person name="Untereiner W.A."/>
            <person name="Ma L.-J."/>
            <person name="Grabherr M."/>
            <person name="Birren B.W."/>
        </authorList>
    </citation>
    <scope>NUCLEOTIDE SEQUENCE [LARGE SCALE GENOMIC DNA]</scope>
    <source>
        <strain evidence="2">ATCC 6205 / CBS 148.51 / DSM 1962 / NBRC 6347 / NRRL 1970</strain>
    </source>
</reference>
<evidence type="ECO:0000313" key="2">
    <source>
        <dbReference type="Proteomes" id="UP000001056"/>
    </source>
</evidence>